<feature type="domain" description="F-box/LRR-repeat protein 15-like leucin rich repeat" evidence="1">
    <location>
        <begin position="317"/>
        <end position="470"/>
    </location>
</feature>
<keyword evidence="3" id="KW-1185">Reference proteome</keyword>
<protein>
    <recommendedName>
        <fullName evidence="1">F-box/LRR-repeat protein 15-like leucin rich repeat domain-containing protein</fullName>
    </recommendedName>
</protein>
<dbReference type="GO" id="GO:0031146">
    <property type="term" value="P:SCF-dependent proteasomal ubiquitin-dependent protein catabolic process"/>
    <property type="evidence" value="ECO:0007669"/>
    <property type="project" value="TreeGrafter"/>
</dbReference>
<feature type="domain" description="F-box/LRR-repeat protein 15-like leucin rich repeat" evidence="1">
    <location>
        <begin position="78"/>
        <end position="278"/>
    </location>
</feature>
<evidence type="ECO:0000313" key="2">
    <source>
        <dbReference type="EMBL" id="KAI3958163.1"/>
    </source>
</evidence>
<dbReference type="GO" id="GO:0019005">
    <property type="term" value="C:SCF ubiquitin ligase complex"/>
    <property type="evidence" value="ECO:0007669"/>
    <property type="project" value="TreeGrafter"/>
</dbReference>
<dbReference type="AlphaFoldDB" id="A0AAD4XY48"/>
<evidence type="ECO:0000313" key="3">
    <source>
        <dbReference type="Proteomes" id="UP001202328"/>
    </source>
</evidence>
<sequence length="657" mass="71661">MERFKPFEFLSDEIIFTILDSLSSSPLDLKSFSLVCKSFYSLESKHRKTLKPYSTELLNKILTRYPFVSSLDFSLCPRVTDKTLCLISSSIGLKSINLSRSKFFTHLGVSCLVSNRCLSLTEIDLSNGINLNDSTASVISEAKNLEKLWLSKCVLISDMGIGCIAVGCKKLKLLDLKGCFSLSDLGVGLVAVKCKQLQSLDLSYIPITNKCLPAIFELPYLKSLALVGCCFIDDEGLANIRQGSMSLETLNISNCPEVRHIGLSAVTNGAASLRQLIIAYGSPVTVSLTDCMQRLPMLQSVKLDGCQVTSSALKTIGDWCISLRDLSLSKCVGVLDDGLSLLVARHKELKRIDISCCREITHLSMDSITDSCNSLTSLRMESCSLVSKEAFISIGKKCLFLEELDFTDTEVDDEGLKSISRGSRLSVLRIGICLNITDEGLIHVGMHCPKLVELDLYRSPSITDLGIAAIAGGCPNLEIINLAYSRDITDISLLSLSKCTKINTLEIRGCPSISSTGFSAIAQGCKRLTKLDIKSCFNINDSGMALLAHFSQSLKQINLSYCSVTDVGLLALASISCLQVVTILHVEGLTVNGLIAALVSCRGLRKVKLHTSFKSSLSQPLIEHIESRGCSFQWRDKAFQAAVDARSWKQQLEASTL</sequence>
<dbReference type="EMBL" id="JAJJMB010001184">
    <property type="protein sequence ID" value="KAI3958163.1"/>
    <property type="molecule type" value="Genomic_DNA"/>
</dbReference>
<comment type="caution">
    <text evidence="2">The sequence shown here is derived from an EMBL/GenBank/DDBJ whole genome shotgun (WGS) entry which is preliminary data.</text>
</comment>
<dbReference type="InterPro" id="IPR032675">
    <property type="entry name" value="LRR_dom_sf"/>
</dbReference>
<dbReference type="Proteomes" id="UP001202328">
    <property type="component" value="Unassembled WGS sequence"/>
</dbReference>
<dbReference type="Gene3D" id="3.80.10.10">
    <property type="entry name" value="Ribonuclease Inhibitor"/>
    <property type="match status" value="4"/>
</dbReference>
<gene>
    <name evidence="2" type="ORF">MKW98_020805</name>
</gene>
<dbReference type="SMART" id="SM00367">
    <property type="entry name" value="LRR_CC"/>
    <property type="match status" value="18"/>
</dbReference>
<dbReference type="PANTHER" id="PTHR13318:SF37">
    <property type="entry name" value="F-BOX DOMAIN-CONTAINING PROTEIN"/>
    <property type="match status" value="1"/>
</dbReference>
<dbReference type="Pfam" id="PF25372">
    <property type="entry name" value="DUF7885"/>
    <property type="match status" value="3"/>
</dbReference>
<dbReference type="FunFam" id="3.80.10.10:FF:000276">
    <property type="entry name" value="F-box/LRR-repeat protein 3"/>
    <property type="match status" value="1"/>
</dbReference>
<reference evidence="2" key="1">
    <citation type="submission" date="2022-04" db="EMBL/GenBank/DDBJ databases">
        <title>A functionally conserved STORR gene fusion in Papaver species that diverged 16.8 million years ago.</title>
        <authorList>
            <person name="Catania T."/>
        </authorList>
    </citation>
    <scope>NUCLEOTIDE SEQUENCE</scope>
    <source>
        <strain evidence="2">S-188037</strain>
    </source>
</reference>
<proteinExistence type="predicted"/>
<dbReference type="CDD" id="cd22159">
    <property type="entry name" value="F-box_AtTIR1-like"/>
    <property type="match status" value="1"/>
</dbReference>
<accession>A0AAD4XY48</accession>
<dbReference type="InterPro" id="IPR001611">
    <property type="entry name" value="Leu-rich_rpt"/>
</dbReference>
<dbReference type="Pfam" id="PF13516">
    <property type="entry name" value="LRR_6"/>
    <property type="match status" value="1"/>
</dbReference>
<dbReference type="SUPFAM" id="SSF81383">
    <property type="entry name" value="F-box domain"/>
    <property type="match status" value="1"/>
</dbReference>
<dbReference type="InterPro" id="IPR036047">
    <property type="entry name" value="F-box-like_dom_sf"/>
</dbReference>
<dbReference type="SUPFAM" id="SSF52047">
    <property type="entry name" value="RNI-like"/>
    <property type="match status" value="2"/>
</dbReference>
<organism evidence="2 3">
    <name type="scientific">Papaver atlanticum</name>
    <dbReference type="NCBI Taxonomy" id="357466"/>
    <lineage>
        <taxon>Eukaryota</taxon>
        <taxon>Viridiplantae</taxon>
        <taxon>Streptophyta</taxon>
        <taxon>Embryophyta</taxon>
        <taxon>Tracheophyta</taxon>
        <taxon>Spermatophyta</taxon>
        <taxon>Magnoliopsida</taxon>
        <taxon>Ranunculales</taxon>
        <taxon>Papaveraceae</taxon>
        <taxon>Papaveroideae</taxon>
        <taxon>Papaver</taxon>
    </lineage>
</organism>
<dbReference type="PANTHER" id="PTHR13318">
    <property type="entry name" value="PARTNER OF PAIRED, ISOFORM B-RELATED"/>
    <property type="match status" value="1"/>
</dbReference>
<evidence type="ECO:0000259" key="1">
    <source>
        <dbReference type="Pfam" id="PF25372"/>
    </source>
</evidence>
<dbReference type="InterPro" id="IPR057207">
    <property type="entry name" value="FBXL15_LRR"/>
</dbReference>
<feature type="domain" description="F-box/LRR-repeat protein 15-like leucin rich repeat" evidence="1">
    <location>
        <begin position="474"/>
        <end position="550"/>
    </location>
</feature>
<dbReference type="InterPro" id="IPR006553">
    <property type="entry name" value="Leu-rich_rpt_Cys-con_subtyp"/>
</dbReference>
<name>A0AAD4XY48_9MAGN</name>